<name>A0A382LKQ2_9ZZZZ</name>
<gene>
    <name evidence="1" type="ORF">METZ01_LOCUS290258</name>
</gene>
<dbReference type="PANTHER" id="PTHR43235">
    <property type="entry name" value="GLUTAMINE AMIDOTRANSFERASE PB2B2.05-RELATED"/>
    <property type="match status" value="1"/>
</dbReference>
<feature type="non-terminal residue" evidence="1">
    <location>
        <position position="179"/>
    </location>
</feature>
<dbReference type="EMBL" id="UINC01087760">
    <property type="protein sequence ID" value="SVC37404.1"/>
    <property type="molecule type" value="Genomic_DNA"/>
</dbReference>
<dbReference type="PROSITE" id="PS51273">
    <property type="entry name" value="GATASE_TYPE_1"/>
    <property type="match status" value="1"/>
</dbReference>
<evidence type="ECO:0000313" key="1">
    <source>
        <dbReference type="EMBL" id="SVC37404.1"/>
    </source>
</evidence>
<dbReference type="GO" id="GO:0005829">
    <property type="term" value="C:cytosol"/>
    <property type="evidence" value="ECO:0007669"/>
    <property type="project" value="TreeGrafter"/>
</dbReference>
<dbReference type="GO" id="GO:0033969">
    <property type="term" value="F:gamma-glutamyl-gamma-aminobutyrate hydrolase activity"/>
    <property type="evidence" value="ECO:0007669"/>
    <property type="project" value="TreeGrafter"/>
</dbReference>
<dbReference type="Gene3D" id="3.40.50.880">
    <property type="match status" value="1"/>
</dbReference>
<dbReference type="InterPro" id="IPR029062">
    <property type="entry name" value="Class_I_gatase-like"/>
</dbReference>
<dbReference type="InterPro" id="IPR044668">
    <property type="entry name" value="PuuD-like"/>
</dbReference>
<dbReference type="SUPFAM" id="SSF52317">
    <property type="entry name" value="Class I glutamine amidotransferase-like"/>
    <property type="match status" value="1"/>
</dbReference>
<reference evidence="1" key="1">
    <citation type="submission" date="2018-05" db="EMBL/GenBank/DDBJ databases">
        <authorList>
            <person name="Lanie J.A."/>
            <person name="Ng W.-L."/>
            <person name="Kazmierczak K.M."/>
            <person name="Andrzejewski T.M."/>
            <person name="Davidsen T.M."/>
            <person name="Wayne K.J."/>
            <person name="Tettelin H."/>
            <person name="Glass J.I."/>
            <person name="Rusch D."/>
            <person name="Podicherti R."/>
            <person name="Tsui H.-C.T."/>
            <person name="Winkler M.E."/>
        </authorList>
    </citation>
    <scope>NUCLEOTIDE SEQUENCE</scope>
</reference>
<sequence length="179" mass="19122">MLSPSHQPVIGVTLDREPAGGYSKFPWYAVRENYMSAVSRAGGLPVALPHDDKAADQYIDLVDGVLLSGGAFDIDPQLFGQSREASVTIVKQRRTAFELAITEIALIRDIPVLGICGGEQLLNVALGGSLIQDIPNKISGALAHEQPNPRNEAGHSVRIMKGTILRDIIGADEINVNSA</sequence>
<protein>
    <recommendedName>
        <fullName evidence="2">Glutamine amidotransferase domain-containing protein</fullName>
    </recommendedName>
</protein>
<dbReference type="AlphaFoldDB" id="A0A382LKQ2"/>
<organism evidence="1">
    <name type="scientific">marine metagenome</name>
    <dbReference type="NCBI Taxonomy" id="408172"/>
    <lineage>
        <taxon>unclassified sequences</taxon>
        <taxon>metagenomes</taxon>
        <taxon>ecological metagenomes</taxon>
    </lineage>
</organism>
<dbReference type="GO" id="GO:0006598">
    <property type="term" value="P:polyamine catabolic process"/>
    <property type="evidence" value="ECO:0007669"/>
    <property type="project" value="TreeGrafter"/>
</dbReference>
<dbReference type="PANTHER" id="PTHR43235:SF1">
    <property type="entry name" value="GLUTAMINE AMIDOTRANSFERASE PB2B2.05-RELATED"/>
    <property type="match status" value="1"/>
</dbReference>
<proteinExistence type="predicted"/>
<accession>A0A382LKQ2</accession>
<dbReference type="InterPro" id="IPR011697">
    <property type="entry name" value="Peptidase_C26"/>
</dbReference>
<dbReference type="Pfam" id="PF07722">
    <property type="entry name" value="Peptidase_C26"/>
    <property type="match status" value="1"/>
</dbReference>
<evidence type="ECO:0008006" key="2">
    <source>
        <dbReference type="Google" id="ProtNLM"/>
    </source>
</evidence>